<dbReference type="HOGENOM" id="CLU_002706_15_6_1"/>
<feature type="repeat" description="PPR" evidence="2">
    <location>
        <begin position="509"/>
        <end position="543"/>
    </location>
</feature>
<evidence type="ECO:0000313" key="4">
    <source>
        <dbReference type="Proteomes" id="UP000001514"/>
    </source>
</evidence>
<dbReference type="PANTHER" id="PTHR47926:SF533">
    <property type="entry name" value="DYW DOMAIN-CONTAINING PROTEIN"/>
    <property type="match status" value="1"/>
</dbReference>
<dbReference type="GO" id="GO:0048731">
    <property type="term" value="P:system development"/>
    <property type="evidence" value="ECO:0007669"/>
    <property type="project" value="UniProtKB-ARBA"/>
</dbReference>
<evidence type="ECO:0000256" key="1">
    <source>
        <dbReference type="ARBA" id="ARBA00022737"/>
    </source>
</evidence>
<feature type="non-terminal residue" evidence="3">
    <location>
        <position position="1"/>
    </location>
</feature>
<dbReference type="Pfam" id="PF13041">
    <property type="entry name" value="PPR_2"/>
    <property type="match status" value="4"/>
</dbReference>
<dbReference type="GO" id="GO:0003723">
    <property type="term" value="F:RNA binding"/>
    <property type="evidence" value="ECO:0007669"/>
    <property type="project" value="InterPro"/>
</dbReference>
<reference evidence="3 4" key="1">
    <citation type="journal article" date="2011" name="Science">
        <title>The Selaginella genome identifies genetic changes associated with the evolution of vascular plants.</title>
        <authorList>
            <person name="Banks J.A."/>
            <person name="Nishiyama T."/>
            <person name="Hasebe M."/>
            <person name="Bowman J.L."/>
            <person name="Gribskov M."/>
            <person name="dePamphilis C."/>
            <person name="Albert V.A."/>
            <person name="Aono N."/>
            <person name="Aoyama T."/>
            <person name="Ambrose B.A."/>
            <person name="Ashton N.W."/>
            <person name="Axtell M.J."/>
            <person name="Barker E."/>
            <person name="Barker M.S."/>
            <person name="Bennetzen J.L."/>
            <person name="Bonawitz N.D."/>
            <person name="Chapple C."/>
            <person name="Cheng C."/>
            <person name="Correa L.G."/>
            <person name="Dacre M."/>
            <person name="DeBarry J."/>
            <person name="Dreyer I."/>
            <person name="Elias M."/>
            <person name="Engstrom E.M."/>
            <person name="Estelle M."/>
            <person name="Feng L."/>
            <person name="Finet C."/>
            <person name="Floyd S.K."/>
            <person name="Frommer W.B."/>
            <person name="Fujita T."/>
            <person name="Gramzow L."/>
            <person name="Gutensohn M."/>
            <person name="Harholt J."/>
            <person name="Hattori M."/>
            <person name="Heyl A."/>
            <person name="Hirai T."/>
            <person name="Hiwatashi Y."/>
            <person name="Ishikawa M."/>
            <person name="Iwata M."/>
            <person name="Karol K.G."/>
            <person name="Koehler B."/>
            <person name="Kolukisaoglu U."/>
            <person name="Kubo M."/>
            <person name="Kurata T."/>
            <person name="Lalonde S."/>
            <person name="Li K."/>
            <person name="Li Y."/>
            <person name="Litt A."/>
            <person name="Lyons E."/>
            <person name="Manning G."/>
            <person name="Maruyama T."/>
            <person name="Michael T.P."/>
            <person name="Mikami K."/>
            <person name="Miyazaki S."/>
            <person name="Morinaga S."/>
            <person name="Murata T."/>
            <person name="Mueller-Roeber B."/>
            <person name="Nelson D.R."/>
            <person name="Obara M."/>
            <person name="Oguri Y."/>
            <person name="Olmstead R.G."/>
            <person name="Onodera N."/>
            <person name="Petersen B.L."/>
            <person name="Pils B."/>
            <person name="Prigge M."/>
            <person name="Rensing S.A."/>
            <person name="Riano-Pachon D.M."/>
            <person name="Roberts A.W."/>
            <person name="Sato Y."/>
            <person name="Scheller H.V."/>
            <person name="Schulz B."/>
            <person name="Schulz C."/>
            <person name="Shakirov E.V."/>
            <person name="Shibagaki N."/>
            <person name="Shinohara N."/>
            <person name="Shippen D.E."/>
            <person name="Soerensen I."/>
            <person name="Sotooka R."/>
            <person name="Sugimoto N."/>
            <person name="Sugita M."/>
            <person name="Sumikawa N."/>
            <person name="Tanurdzic M."/>
            <person name="Theissen G."/>
            <person name="Ulvskov P."/>
            <person name="Wakazuki S."/>
            <person name="Weng J.K."/>
            <person name="Willats W.W."/>
            <person name="Wipf D."/>
            <person name="Wolf P.G."/>
            <person name="Yang L."/>
            <person name="Zimmer A.D."/>
            <person name="Zhu Q."/>
            <person name="Mitros T."/>
            <person name="Hellsten U."/>
            <person name="Loque D."/>
            <person name="Otillar R."/>
            <person name="Salamov A."/>
            <person name="Schmutz J."/>
            <person name="Shapiro H."/>
            <person name="Lindquist E."/>
            <person name="Lucas S."/>
            <person name="Rokhsar D."/>
            <person name="Grigoriev I.V."/>
        </authorList>
    </citation>
    <scope>NUCLEOTIDE SEQUENCE [LARGE SCALE GENOMIC DNA]</scope>
</reference>
<dbReference type="GO" id="GO:0009451">
    <property type="term" value="P:RNA modification"/>
    <property type="evidence" value="ECO:0007669"/>
    <property type="project" value="InterPro"/>
</dbReference>
<dbReference type="Pfam" id="PF01535">
    <property type="entry name" value="PPR"/>
    <property type="match status" value="2"/>
</dbReference>
<feature type="repeat" description="PPR" evidence="2">
    <location>
        <begin position="101"/>
        <end position="135"/>
    </location>
</feature>
<dbReference type="AlphaFoldDB" id="D8RT88"/>
<dbReference type="NCBIfam" id="TIGR00756">
    <property type="entry name" value="PPR"/>
    <property type="match status" value="4"/>
</dbReference>
<evidence type="ECO:0000256" key="2">
    <source>
        <dbReference type="PROSITE-ProRule" id="PRU00708"/>
    </source>
</evidence>
<dbReference type="Gramene" id="EFJ24637">
    <property type="protein sequence ID" value="EFJ24637"/>
    <property type="gene ID" value="SELMODRAFT_462"/>
</dbReference>
<dbReference type="PROSITE" id="PS51375">
    <property type="entry name" value="PPR"/>
    <property type="match status" value="5"/>
</dbReference>
<keyword evidence="4" id="KW-1185">Reference proteome</keyword>
<accession>D8RT88</accession>
<evidence type="ECO:0000313" key="3">
    <source>
        <dbReference type="EMBL" id="EFJ24637.1"/>
    </source>
</evidence>
<feature type="repeat" description="PPR" evidence="2">
    <location>
        <begin position="1"/>
        <end position="34"/>
    </location>
</feature>
<organism evidence="4">
    <name type="scientific">Selaginella moellendorffii</name>
    <name type="common">Spikemoss</name>
    <dbReference type="NCBI Taxonomy" id="88036"/>
    <lineage>
        <taxon>Eukaryota</taxon>
        <taxon>Viridiplantae</taxon>
        <taxon>Streptophyta</taxon>
        <taxon>Embryophyta</taxon>
        <taxon>Tracheophyta</taxon>
        <taxon>Lycopodiopsida</taxon>
        <taxon>Selaginellales</taxon>
        <taxon>Selaginellaceae</taxon>
        <taxon>Selaginella</taxon>
    </lineage>
</organism>
<feature type="repeat" description="PPR" evidence="2">
    <location>
        <begin position="308"/>
        <end position="342"/>
    </location>
</feature>
<proteinExistence type="predicted"/>
<protein>
    <recommendedName>
        <fullName evidence="5">Pentacotripeptide-repeat region of PRORP domain-containing protein</fullName>
    </recommendedName>
</protein>
<dbReference type="InterPro" id="IPR002885">
    <property type="entry name" value="PPR_rpt"/>
</dbReference>
<dbReference type="KEGG" id="smo:SELMODRAFT_462"/>
<dbReference type="Gene3D" id="1.25.40.10">
    <property type="entry name" value="Tetratricopeptide repeat domain"/>
    <property type="match status" value="6"/>
</dbReference>
<dbReference type="eggNOG" id="KOG4197">
    <property type="taxonomic scope" value="Eukaryota"/>
</dbReference>
<feature type="non-terminal residue" evidence="3">
    <location>
        <position position="659"/>
    </location>
</feature>
<feature type="repeat" description="PPR" evidence="2">
    <location>
        <begin position="477"/>
        <end position="507"/>
    </location>
</feature>
<gene>
    <name evidence="3" type="ORF">SELMODRAFT_462</name>
</gene>
<dbReference type="InterPro" id="IPR011990">
    <property type="entry name" value="TPR-like_helical_dom_sf"/>
</dbReference>
<dbReference type="Proteomes" id="UP000001514">
    <property type="component" value="Unassembled WGS sequence"/>
</dbReference>
<evidence type="ECO:0008006" key="5">
    <source>
        <dbReference type="Google" id="ProtNLM"/>
    </source>
</evidence>
<dbReference type="EMBL" id="GL377589">
    <property type="protein sequence ID" value="EFJ24637.1"/>
    <property type="molecule type" value="Genomic_DNA"/>
</dbReference>
<dbReference type="InParanoid" id="D8RT88"/>
<dbReference type="FunFam" id="1.25.40.10:FF:000158">
    <property type="entry name" value="pentatricopeptide repeat-containing protein At2g33680"/>
    <property type="match status" value="1"/>
</dbReference>
<dbReference type="InterPro" id="IPR046960">
    <property type="entry name" value="PPR_At4g14850-like_plant"/>
</dbReference>
<name>D8RT88_SELML</name>
<sequence>VAMYTALIGAYARSNDPSAAFTLLRQMQADGIPPNRITLVEILSACTALHSIHLGDRIHQWIIDLGLHRDSVLGTALLTTFARSGSLDRAKAAFTAIARKDLIAWNAIITATSHSNRSHEALDLFRRMQLDGIHPNAITLVAVLSIFQESSTDARAVHSLAMESAMDESSVAVGNSIVNMYARCRDLDRARLAFARIQSKNVVSWNVMISAHSQLDRLHPLAMFHAMMLEGIKADATTFVNLASGLAAPSPLRDGELLHRCARELGGGRTLIYDAVLATSLVTMFAKCGSVAHARDIFHENFHCHERNPVVWNAIIAALVQNHDFSDALLLFRTMQLQGVPSDAITFVSTIDACTALEDFSTGRALHGIISESSLETDTIVATALVNFYSKSRRLDAATAAFQRIPEPDLVAWNVLIAAHVDNADSSTALEIFFHRMELKPDRITFITTLAACVTASALPLGRRLHEQIRQRGLHSDVIVASALVDMYSKCGSLEEAYKVFSTMAGRRNSATWNALIAGHAQHGFSGRAPSLVREMQLEGVEPDSLTYVGLLLACSHAGLLEDGCKFFAALVEDKRLAVKEEHYGCVVDLLGRAGKLAEAEEFLLGLRRAMPVAASAAMWTSLLSACGVHGDMELARRAARRVLDLEPRHPAAFVVLSN</sequence>
<keyword evidence="1" id="KW-0677">Repeat</keyword>
<dbReference type="PANTHER" id="PTHR47926">
    <property type="entry name" value="PENTATRICOPEPTIDE REPEAT-CONTAINING PROTEIN"/>
    <property type="match status" value="1"/>
</dbReference>